<evidence type="ECO:0000256" key="1">
    <source>
        <dbReference type="ARBA" id="ARBA00022490"/>
    </source>
</evidence>
<keyword evidence="6 9" id="KW-0030">Aminoacyl-tRNA synthetase</keyword>
<comment type="subcellular location">
    <subcellularLocation>
        <location evidence="9">Cytoplasm</location>
    </subcellularLocation>
</comment>
<protein>
    <recommendedName>
        <fullName evidence="9">Proline--tRNA ligase</fullName>
        <ecNumber evidence="9">6.1.1.15</ecNumber>
    </recommendedName>
    <alternativeName>
        <fullName evidence="9">Prolyl-tRNA synthetase</fullName>
        <shortName evidence="9">ProRS</shortName>
    </alternativeName>
</protein>
<dbReference type="InterPro" id="IPR016061">
    <property type="entry name" value="Pro-tRNA_ligase_II_C"/>
</dbReference>
<comment type="function">
    <text evidence="9">Catalyzes the attachment of proline to tRNA(Pro) in a two-step reaction: proline is first activated by ATP to form Pro-AMP and then transferred to the acceptor end of tRNA(Pro).</text>
</comment>
<keyword evidence="12" id="KW-1185">Reference proteome</keyword>
<dbReference type="InterPro" id="IPR002314">
    <property type="entry name" value="aa-tRNA-synt_IIb"/>
</dbReference>
<gene>
    <name evidence="9" type="primary">proS</name>
    <name evidence="11" type="ORF">H5P28_02000</name>
</gene>
<dbReference type="GO" id="GO:0017101">
    <property type="term" value="C:aminoacyl-tRNA synthetase multienzyme complex"/>
    <property type="evidence" value="ECO:0007669"/>
    <property type="project" value="TreeGrafter"/>
</dbReference>
<evidence type="ECO:0000256" key="3">
    <source>
        <dbReference type="ARBA" id="ARBA00022741"/>
    </source>
</evidence>
<evidence type="ECO:0000259" key="10">
    <source>
        <dbReference type="PROSITE" id="PS50862"/>
    </source>
</evidence>
<reference evidence="11 12" key="1">
    <citation type="submission" date="2020-07" db="EMBL/GenBank/DDBJ databases">
        <authorList>
            <person name="Feng X."/>
        </authorList>
    </citation>
    <scope>NUCLEOTIDE SEQUENCE [LARGE SCALE GENOMIC DNA]</scope>
    <source>
        <strain evidence="11 12">JCM31066</strain>
    </source>
</reference>
<evidence type="ECO:0000313" key="11">
    <source>
        <dbReference type="EMBL" id="MBC2593023.1"/>
    </source>
</evidence>
<dbReference type="GO" id="GO:0004827">
    <property type="term" value="F:proline-tRNA ligase activity"/>
    <property type="evidence" value="ECO:0007669"/>
    <property type="project" value="UniProtKB-UniRule"/>
</dbReference>
<dbReference type="Pfam" id="PF00587">
    <property type="entry name" value="tRNA-synt_2b"/>
    <property type="match status" value="1"/>
</dbReference>
<dbReference type="GO" id="GO:0005524">
    <property type="term" value="F:ATP binding"/>
    <property type="evidence" value="ECO:0007669"/>
    <property type="project" value="UniProtKB-UniRule"/>
</dbReference>
<evidence type="ECO:0000256" key="2">
    <source>
        <dbReference type="ARBA" id="ARBA00022598"/>
    </source>
</evidence>
<evidence type="ECO:0000256" key="6">
    <source>
        <dbReference type="ARBA" id="ARBA00023146"/>
    </source>
</evidence>
<dbReference type="GO" id="GO:0005737">
    <property type="term" value="C:cytoplasm"/>
    <property type="evidence" value="ECO:0007669"/>
    <property type="project" value="UniProtKB-SubCell"/>
</dbReference>
<dbReference type="Pfam" id="PF09180">
    <property type="entry name" value="ProRS-C_1"/>
    <property type="match status" value="1"/>
</dbReference>
<comment type="catalytic activity">
    <reaction evidence="7 9">
        <text>tRNA(Pro) + L-proline + ATP = L-prolyl-tRNA(Pro) + AMP + diphosphate</text>
        <dbReference type="Rhea" id="RHEA:14305"/>
        <dbReference type="Rhea" id="RHEA-COMP:9700"/>
        <dbReference type="Rhea" id="RHEA-COMP:9702"/>
        <dbReference type="ChEBI" id="CHEBI:30616"/>
        <dbReference type="ChEBI" id="CHEBI:33019"/>
        <dbReference type="ChEBI" id="CHEBI:60039"/>
        <dbReference type="ChEBI" id="CHEBI:78442"/>
        <dbReference type="ChEBI" id="CHEBI:78532"/>
        <dbReference type="ChEBI" id="CHEBI:456215"/>
        <dbReference type="EC" id="6.1.1.15"/>
    </reaction>
</comment>
<dbReference type="InterPro" id="IPR036621">
    <property type="entry name" value="Anticodon-bd_dom_sf"/>
</dbReference>
<dbReference type="AlphaFoldDB" id="A0A842H923"/>
<dbReference type="SUPFAM" id="SSF55681">
    <property type="entry name" value="Class II aaRS and biotin synthetases"/>
    <property type="match status" value="1"/>
</dbReference>
<dbReference type="Gene3D" id="3.30.930.10">
    <property type="entry name" value="Bira Bifunctional Protein, Domain 2"/>
    <property type="match status" value="1"/>
</dbReference>
<dbReference type="NCBIfam" id="TIGR00408">
    <property type="entry name" value="proS_fam_I"/>
    <property type="match status" value="1"/>
</dbReference>
<dbReference type="InterPro" id="IPR033721">
    <property type="entry name" value="ProRS_core_arch_euk"/>
</dbReference>
<evidence type="ECO:0000256" key="4">
    <source>
        <dbReference type="ARBA" id="ARBA00022840"/>
    </source>
</evidence>
<evidence type="ECO:0000256" key="8">
    <source>
        <dbReference type="ARBA" id="ARBA00060806"/>
    </source>
</evidence>
<dbReference type="InterPro" id="IPR006195">
    <property type="entry name" value="aa-tRNA-synth_II"/>
</dbReference>
<dbReference type="PANTHER" id="PTHR43382">
    <property type="entry name" value="PROLYL-TRNA SYNTHETASE"/>
    <property type="match status" value="1"/>
</dbReference>
<dbReference type="PROSITE" id="PS50862">
    <property type="entry name" value="AA_TRNA_LIGASE_II"/>
    <property type="match status" value="1"/>
</dbReference>
<keyword evidence="2 9" id="KW-0436">Ligase</keyword>
<comment type="subunit">
    <text evidence="9">Homodimer.</text>
</comment>
<dbReference type="InterPro" id="IPR004499">
    <property type="entry name" value="Pro-tRNA-ligase_IIa_arc-type"/>
</dbReference>
<name>A0A842H923_9BACT</name>
<dbReference type="RefSeq" id="WP_185674022.1">
    <property type="nucleotide sequence ID" value="NZ_JACHVB010000012.1"/>
</dbReference>
<dbReference type="InterPro" id="IPR004154">
    <property type="entry name" value="Anticodon-bd"/>
</dbReference>
<sequence>MAKAKTAISPTRAEDYPEWYQQVIKAADMAENSPVRGCMVIKPWGYTLWENIQHVLDQMFKDTGHVNAYFPLFIPKSYLEKEAAHVEGFAKECAVVTHSRLVDDGNGGLKPDSPLEEPLIVRPTSETIIGEMYAKWVQSYRDLPILINQWANVVRWEMRTRLFLRTAEFLWQEGHTVHATAEEAMEETRKMLAVYADFAENYMAMPVICGEKTPGERFPGADHTFSIEAMMQDRKALQAGTSHFLGQNFSKASGIKFQSEAGNEEFAWTTSWGVSTRLIGGLIMTHADDDGLVLPPRLAPSHVVILPVMHKPETAAAVLEYCESLKKELQAQCFAGRRVEVEIDKRDMRGGEKRWSWVKKGVPLIVEAGPRDIENNAVFVARRDTGEKVGLPRAEFVATVAERLQGIQDDMLARAQAHRAENTQTIDTLEDFKAYFTPQNAERPEIHGGFAIAHWGGDAEDEDRLAKEMKVTIRNIPLEGQFGYDGEPGTCIYTGKPSTQRVIFAKSY</sequence>
<dbReference type="InterPro" id="IPR017449">
    <property type="entry name" value="Pro-tRNA_synth_II"/>
</dbReference>
<keyword evidence="5 9" id="KW-0648">Protein biosynthesis</keyword>
<dbReference type="HAMAP" id="MF_01571">
    <property type="entry name" value="Pro_tRNA_synth_type3"/>
    <property type="match status" value="1"/>
</dbReference>
<evidence type="ECO:0000256" key="7">
    <source>
        <dbReference type="ARBA" id="ARBA00047671"/>
    </source>
</evidence>
<dbReference type="FunFam" id="3.30.930.10:FF:000023">
    <property type="entry name" value="Proline--tRNA ligase"/>
    <property type="match status" value="1"/>
</dbReference>
<keyword evidence="1 9" id="KW-0963">Cytoplasm</keyword>
<keyword evidence="3 9" id="KW-0547">Nucleotide-binding</keyword>
<dbReference type="PANTHER" id="PTHR43382:SF2">
    <property type="entry name" value="BIFUNCTIONAL GLUTAMATE_PROLINE--TRNA LIGASE"/>
    <property type="match status" value="1"/>
</dbReference>
<dbReference type="Gene3D" id="3.40.50.800">
    <property type="entry name" value="Anticodon-binding domain"/>
    <property type="match status" value="1"/>
</dbReference>
<keyword evidence="4 9" id="KW-0067">ATP-binding</keyword>
<feature type="domain" description="Aminoacyl-transfer RNA synthetases class-II family profile" evidence="10">
    <location>
        <begin position="45"/>
        <end position="295"/>
    </location>
</feature>
<dbReference type="Gene3D" id="3.30.110.30">
    <property type="entry name" value="C-terminal domain of ProRS"/>
    <property type="match status" value="1"/>
</dbReference>
<proteinExistence type="inferred from homology"/>
<dbReference type="Proteomes" id="UP000546464">
    <property type="component" value="Unassembled WGS sequence"/>
</dbReference>
<dbReference type="Pfam" id="PF03129">
    <property type="entry name" value="HGTP_anticodon"/>
    <property type="match status" value="1"/>
</dbReference>
<evidence type="ECO:0000256" key="5">
    <source>
        <dbReference type="ARBA" id="ARBA00022917"/>
    </source>
</evidence>
<accession>A0A842H923</accession>
<dbReference type="EMBL" id="JACHVB010000012">
    <property type="protein sequence ID" value="MBC2593023.1"/>
    <property type="molecule type" value="Genomic_DNA"/>
</dbReference>
<dbReference type="InterPro" id="IPR045864">
    <property type="entry name" value="aa-tRNA-synth_II/BPL/LPL"/>
</dbReference>
<dbReference type="SUPFAM" id="SSF64586">
    <property type="entry name" value="C-terminal domain of ProRS"/>
    <property type="match status" value="1"/>
</dbReference>
<dbReference type="SMART" id="SM00946">
    <property type="entry name" value="ProRS-C_1"/>
    <property type="match status" value="1"/>
</dbReference>
<comment type="similarity">
    <text evidence="8 9">Belongs to the class-II aminoacyl-tRNA synthetase family. ProS type 3 subfamily.</text>
</comment>
<dbReference type="SUPFAM" id="SSF52954">
    <property type="entry name" value="Class II aaRS ABD-related"/>
    <property type="match status" value="1"/>
</dbReference>
<dbReference type="EC" id="6.1.1.15" evidence="9"/>
<evidence type="ECO:0000256" key="9">
    <source>
        <dbReference type="HAMAP-Rule" id="MF_01571"/>
    </source>
</evidence>
<dbReference type="CDD" id="cd00778">
    <property type="entry name" value="ProRS_core_arch_euk"/>
    <property type="match status" value="1"/>
</dbReference>
<dbReference type="GO" id="GO:0006433">
    <property type="term" value="P:prolyl-tRNA aminoacylation"/>
    <property type="evidence" value="ECO:0007669"/>
    <property type="project" value="UniProtKB-UniRule"/>
</dbReference>
<evidence type="ECO:0000313" key="12">
    <source>
        <dbReference type="Proteomes" id="UP000546464"/>
    </source>
</evidence>
<comment type="domain">
    <text evidence="9">Consists of three domains: the N-terminal catalytic domain, the anticodon-binding domain and the C-terminal extension.</text>
</comment>
<organism evidence="11 12">
    <name type="scientific">Ruficoccus amylovorans</name>
    <dbReference type="NCBI Taxonomy" id="1804625"/>
    <lineage>
        <taxon>Bacteria</taxon>
        <taxon>Pseudomonadati</taxon>
        <taxon>Verrucomicrobiota</taxon>
        <taxon>Opitutia</taxon>
        <taxon>Puniceicoccales</taxon>
        <taxon>Cerasicoccaceae</taxon>
        <taxon>Ruficoccus</taxon>
    </lineage>
</organism>
<comment type="caution">
    <text evidence="11">The sequence shown here is derived from an EMBL/GenBank/DDBJ whole genome shotgun (WGS) entry which is preliminary data.</text>
</comment>